<sequence length="178" mass="19794">MRDTQAFFPDSRAVGVGPEPHPWITPALPLLGVWRGSGTGGYGTLSEDFSYEQEITFSHDGRPFLRYEARAWLTDREGRPDRPSGRESGWWRVVADGYLEAVVAHPIGIATTYVGRISGNEIEMTSRDMVVTPLAKEVTASRRRLTLCGDELTFVTEVQAVGQPLQQHLSARLRRLPG</sequence>
<dbReference type="SUPFAM" id="SSF50814">
    <property type="entry name" value="Lipocalins"/>
    <property type="match status" value="1"/>
</dbReference>
<reference evidence="4" key="1">
    <citation type="journal article" date="2019" name="Int. J. Syst. Evol. Microbiol.">
        <title>The Global Catalogue of Microorganisms (GCM) 10K type strain sequencing project: providing services to taxonomists for standard genome sequencing and annotation.</title>
        <authorList>
            <consortium name="The Broad Institute Genomics Platform"/>
            <consortium name="The Broad Institute Genome Sequencing Center for Infectious Disease"/>
            <person name="Wu L."/>
            <person name="Ma J."/>
        </authorList>
    </citation>
    <scope>NUCLEOTIDE SEQUENCE [LARGE SCALE GENOMIC DNA]</scope>
    <source>
        <strain evidence="4">JCM 11756</strain>
    </source>
</reference>
<comment type="pathway">
    <text evidence="1">Nitrogen metabolism.</text>
</comment>
<keyword evidence="1" id="KW-0413">Isomerase</keyword>
<evidence type="ECO:0000259" key="2">
    <source>
        <dbReference type="Pfam" id="PF08768"/>
    </source>
</evidence>
<accession>A0ABP4JUU8</accession>
<proteinExistence type="inferred from homology"/>
<dbReference type="InterPro" id="IPR012674">
    <property type="entry name" value="Calycin"/>
</dbReference>
<comment type="caution">
    <text evidence="3">The sequence shown here is derived from an EMBL/GenBank/DDBJ whole genome shotgun (WGS) entry which is preliminary data.</text>
</comment>
<evidence type="ECO:0000313" key="3">
    <source>
        <dbReference type="EMBL" id="GAA1430936.1"/>
    </source>
</evidence>
<name>A0ABP4JUU8_9ACTN</name>
<comment type="similarity">
    <text evidence="1">Belongs to the nitrobindin family.</text>
</comment>
<dbReference type="InterPro" id="IPR014878">
    <property type="entry name" value="THAP4-like_heme-bd"/>
</dbReference>
<dbReference type="InterPro" id="IPR045165">
    <property type="entry name" value="Nitrobindin"/>
</dbReference>
<feature type="binding site" evidence="1">
    <location>
        <position position="136"/>
    </location>
    <ligand>
        <name>heme b</name>
        <dbReference type="ChEBI" id="CHEBI:60344"/>
    </ligand>
</feature>
<protein>
    <recommendedName>
        <fullName evidence="1">Peroxynitrite isomerase</fullName>
        <ecNumber evidence="1">5.99.-.-</ecNumber>
    </recommendedName>
    <alternativeName>
        <fullName evidence="1">Ferric nitrobindin</fullName>
        <shortName evidence="1">Nb(III)</shortName>
    </alternativeName>
</protein>
<evidence type="ECO:0000256" key="1">
    <source>
        <dbReference type="HAMAP-Rule" id="MF_01297"/>
    </source>
</evidence>
<dbReference type="PANTHER" id="PTHR15854:SF4">
    <property type="entry name" value="PEROXYNITRITE ISOMERASE THAP4"/>
    <property type="match status" value="1"/>
</dbReference>
<dbReference type="EMBL" id="BAAAIZ010000083">
    <property type="protein sequence ID" value="GAA1430936.1"/>
    <property type="molecule type" value="Genomic_DNA"/>
</dbReference>
<comment type="function">
    <text evidence="1">Heme-binding protein able to scavenge peroxynitrite and to protect free L-tyrosine against peroxynitrite-mediated nitration, by acting as a peroxynitrite isomerase that converts peroxynitrite to nitrate. Therefore, this protein likely plays a role in peroxynitrite sensing and in the detoxification of reactive nitrogen and oxygen species (RNS and ROS, respectively). Is able to bind nitric oxide (NO) in vitro, but may act as a sensor of peroxynitrite levels in vivo.</text>
</comment>
<dbReference type="InterPro" id="IPR022939">
    <property type="entry name" value="Nb(III)_bact/plant"/>
</dbReference>
<comment type="cofactor">
    <cofactor evidence="1">
        <name>heme b</name>
        <dbReference type="ChEBI" id="CHEBI:60344"/>
    </cofactor>
    <text evidence="1">Binds 1 heme b group per subunit, that coordinates a highly solvent-exposed Fe(III) atom.</text>
</comment>
<feature type="short sequence motif" description="GXWXGXG" evidence="1">
    <location>
        <begin position="32"/>
        <end position="38"/>
    </location>
</feature>
<feature type="binding site" description="axial binding residue" evidence="1">
    <location>
        <position position="168"/>
    </location>
    <ligand>
        <name>heme b</name>
        <dbReference type="ChEBI" id="CHEBI:60344"/>
    </ligand>
    <ligandPart>
        <name>Fe</name>
        <dbReference type="ChEBI" id="CHEBI:18248"/>
    </ligandPart>
</feature>
<dbReference type="EC" id="5.99.-.-" evidence="1"/>
<dbReference type="PANTHER" id="PTHR15854">
    <property type="entry name" value="THAP4 PROTEIN"/>
    <property type="match status" value="1"/>
</dbReference>
<feature type="binding site" evidence="1">
    <location>
        <position position="44"/>
    </location>
    <ligand>
        <name>heme b</name>
        <dbReference type="ChEBI" id="CHEBI:60344"/>
    </ligand>
</feature>
<comment type="catalytic activity">
    <reaction evidence="1">
        <text>peroxynitrite = nitrate</text>
        <dbReference type="Rhea" id="RHEA:63116"/>
        <dbReference type="ChEBI" id="CHEBI:17632"/>
        <dbReference type="ChEBI" id="CHEBI:25941"/>
    </reaction>
</comment>
<organism evidence="3 4">
    <name type="scientific">Streptomyces thermospinosisporus</name>
    <dbReference type="NCBI Taxonomy" id="161482"/>
    <lineage>
        <taxon>Bacteria</taxon>
        <taxon>Bacillati</taxon>
        <taxon>Actinomycetota</taxon>
        <taxon>Actinomycetes</taxon>
        <taxon>Kitasatosporales</taxon>
        <taxon>Streptomycetaceae</taxon>
        <taxon>Streptomyces</taxon>
    </lineage>
</organism>
<evidence type="ECO:0000313" key="4">
    <source>
        <dbReference type="Proteomes" id="UP001500973"/>
    </source>
</evidence>
<keyword evidence="1" id="KW-0349">Heme</keyword>
<gene>
    <name evidence="3" type="ORF">GCM10009601_49040</name>
</gene>
<dbReference type="Gene3D" id="2.40.128.20">
    <property type="match status" value="1"/>
</dbReference>
<comment type="domain">
    <text evidence="1">Forms a 10-stranded antiparallel beta-barrel structure able to accommodate a hydrophobic ligand in its interior. In fact, this fold hosts the heme group, which is located in a wide surface cleft.</text>
</comment>
<dbReference type="Pfam" id="PF08768">
    <property type="entry name" value="THAP4_heme-bd"/>
    <property type="match status" value="1"/>
</dbReference>
<keyword evidence="4" id="KW-1185">Reference proteome</keyword>
<dbReference type="CDD" id="cd07828">
    <property type="entry name" value="lipocalin_heme-bd-THAP4-like"/>
    <property type="match status" value="1"/>
</dbReference>
<keyword evidence="1" id="KW-0408">Iron</keyword>
<dbReference type="HAMAP" id="MF_01297">
    <property type="entry name" value="nitrobindin"/>
    <property type="match status" value="1"/>
</dbReference>
<feature type="domain" description="THAP4-like heme-binding" evidence="2">
    <location>
        <begin position="25"/>
        <end position="175"/>
    </location>
</feature>
<dbReference type="Proteomes" id="UP001500973">
    <property type="component" value="Unassembled WGS sequence"/>
</dbReference>
<keyword evidence="1" id="KW-0479">Metal-binding</keyword>